<keyword evidence="1" id="KW-0479">Metal-binding</keyword>
<keyword evidence="2" id="KW-0863">Zinc-finger</keyword>
<dbReference type="SUPFAM" id="SSF53098">
    <property type="entry name" value="Ribonuclease H-like"/>
    <property type="match status" value="1"/>
</dbReference>
<dbReference type="InterPro" id="IPR010666">
    <property type="entry name" value="Znf_GRF"/>
</dbReference>
<dbReference type="AlphaFoldDB" id="A0A9P1BQA5"/>
<reference evidence="6" key="1">
    <citation type="submission" date="2022-10" db="EMBL/GenBank/DDBJ databases">
        <authorList>
            <person name="Chen Y."/>
            <person name="Dougan E. K."/>
            <person name="Chan C."/>
            <person name="Rhodes N."/>
            <person name="Thang M."/>
        </authorList>
    </citation>
    <scope>NUCLEOTIDE SEQUENCE</scope>
</reference>
<dbReference type="InterPro" id="IPR012337">
    <property type="entry name" value="RNaseH-like_sf"/>
</dbReference>
<dbReference type="GO" id="GO:0008270">
    <property type="term" value="F:zinc ion binding"/>
    <property type="evidence" value="ECO:0007669"/>
    <property type="project" value="UniProtKB-KW"/>
</dbReference>
<evidence type="ECO:0000256" key="4">
    <source>
        <dbReference type="SAM" id="MobiDB-lite"/>
    </source>
</evidence>
<dbReference type="EMBL" id="CAMXCT020000351">
    <property type="protein sequence ID" value="CAL1130942.1"/>
    <property type="molecule type" value="Genomic_DNA"/>
</dbReference>
<accession>A0A9P1BQA5</accession>
<evidence type="ECO:0000256" key="3">
    <source>
        <dbReference type="ARBA" id="ARBA00022833"/>
    </source>
</evidence>
<keyword evidence="8" id="KW-1185">Reference proteome</keyword>
<sequence length="959" mass="107215">MLGMEAKVHFNIAAMCEKPEDLQESESHEGPTPRQRRSCAAWRLLMVKVMELIWKFNADVMQEARKSLGMLRKKWDSIATSKMKDGLQSAYEYLPTPNAELEWVGQPTSTRGVVCRLPREMEGGNYTNTISVAIGAKLIDHANSSSPATTQGAMPPASAAASSMIKKELRGKCHLPANRLRVKKEGPTQGSLFYNCPAQVCNYFEWDPVELEKLQGTPKKEPEVSPELTKMMEEMEVAKKELQTREGSIKEREDSVLMMQQSLHEGVRNLVGTAVEQAEQRHQEVMESQHAQHVSQVEQLQNQLFWFTALAGETRAREVIMNDLNKSQEVMLQAIQLRQRMMAAEPQFGGQDGWKDSPMNPNPMPPEEVRREDSGGERARSAEGCGILEERMPDLSAPWATKVGSHKAWNTAVLWPLRDADKPPEEKVIQQMFWSKEKTGWKFHQGILPSHGIPEDVVVAIDADSIEVLAAQEEDQGVLKKGLRKRIQRNMRDLTVTEVYSEHRVAKTAERFGMKAGTSFDLKTGDGLEHLEFSMQVVADLRGPLLSFLGDRELPAHTWAYGLWDEPASLRDWQADARALEWPFLVESTAVGRQFVFTDGSCLSPRSPVLSISGGSVILAKNTGKYEVVWSGLVPGLEQSSYRAELLAVTVALASFSCVTVFCDNFQVVTYAAKLLKMPARFRCDHLPEEHKDLWRYFCSCTQLRAWGDCIVRWVKAHQDVASLDGQDRILAIFNGYADAEAKKVVVERARCALYRELFASCHANKEAAVRLADMHVAIAQAFVEVDRPRRVCLDPAGFQVVGRGVALSELEAGPQVHEAFSKVLVQWLGALRWFPTCAAGWSGITAIELLWQFVFDTGMLPPFWYEGRWCTVDESVLCSFVLPGMPRLFRAWSRALGAIGGLSFLEVGEAGGGLREALGFSGLAVVGRIPLHPSVVEDLSSLFRRSFVVSSLRFPSFW</sequence>
<dbReference type="Gene3D" id="3.30.420.10">
    <property type="entry name" value="Ribonuclease H-like superfamily/Ribonuclease H"/>
    <property type="match status" value="1"/>
</dbReference>
<name>A0A9P1BQA5_9DINO</name>
<feature type="region of interest" description="Disordered" evidence="4">
    <location>
        <begin position="347"/>
        <end position="378"/>
    </location>
</feature>
<dbReference type="EMBL" id="CAMXCT010000351">
    <property type="protein sequence ID" value="CAI3977567.1"/>
    <property type="molecule type" value="Genomic_DNA"/>
</dbReference>
<dbReference type="Proteomes" id="UP001152797">
    <property type="component" value="Unassembled WGS sequence"/>
</dbReference>
<evidence type="ECO:0000256" key="2">
    <source>
        <dbReference type="ARBA" id="ARBA00022771"/>
    </source>
</evidence>
<dbReference type="GO" id="GO:0003676">
    <property type="term" value="F:nucleic acid binding"/>
    <property type="evidence" value="ECO:0007669"/>
    <property type="project" value="InterPro"/>
</dbReference>
<evidence type="ECO:0000313" key="7">
    <source>
        <dbReference type="EMBL" id="CAL4764879.1"/>
    </source>
</evidence>
<dbReference type="GO" id="GO:0004523">
    <property type="term" value="F:RNA-DNA hybrid ribonuclease activity"/>
    <property type="evidence" value="ECO:0007669"/>
    <property type="project" value="InterPro"/>
</dbReference>
<evidence type="ECO:0000256" key="1">
    <source>
        <dbReference type="ARBA" id="ARBA00022723"/>
    </source>
</evidence>
<comment type="caution">
    <text evidence="6">The sequence shown here is derived from an EMBL/GenBank/DDBJ whole genome shotgun (WGS) entry which is preliminary data.</text>
</comment>
<dbReference type="InterPro" id="IPR002156">
    <property type="entry name" value="RNaseH_domain"/>
</dbReference>
<feature type="compositionally biased region" description="Basic and acidic residues" evidence="4">
    <location>
        <begin position="367"/>
        <end position="378"/>
    </location>
</feature>
<evidence type="ECO:0000313" key="8">
    <source>
        <dbReference type="Proteomes" id="UP001152797"/>
    </source>
</evidence>
<reference evidence="7 8" key="2">
    <citation type="submission" date="2024-05" db="EMBL/GenBank/DDBJ databases">
        <authorList>
            <person name="Chen Y."/>
            <person name="Shah S."/>
            <person name="Dougan E. K."/>
            <person name="Thang M."/>
            <person name="Chan C."/>
        </authorList>
    </citation>
    <scope>NUCLEOTIDE SEQUENCE [LARGE SCALE GENOMIC DNA]</scope>
</reference>
<keyword evidence="3" id="KW-0862">Zinc</keyword>
<protein>
    <submittedName>
        <fullName evidence="7">Copia protein</fullName>
    </submittedName>
</protein>
<dbReference type="InterPro" id="IPR036397">
    <property type="entry name" value="RNaseH_sf"/>
</dbReference>
<dbReference type="Pfam" id="PF06839">
    <property type="entry name" value="Zn_ribbon_GRF"/>
    <property type="match status" value="1"/>
</dbReference>
<gene>
    <name evidence="6" type="ORF">C1SCF055_LOCUS5700</name>
</gene>
<dbReference type="PROSITE" id="PS50879">
    <property type="entry name" value="RNASE_H_1"/>
    <property type="match status" value="1"/>
</dbReference>
<evidence type="ECO:0000313" key="6">
    <source>
        <dbReference type="EMBL" id="CAI3977567.1"/>
    </source>
</evidence>
<feature type="domain" description="RNase H type-1" evidence="5">
    <location>
        <begin position="590"/>
        <end position="747"/>
    </location>
</feature>
<evidence type="ECO:0000259" key="5">
    <source>
        <dbReference type="PROSITE" id="PS50879"/>
    </source>
</evidence>
<proteinExistence type="predicted"/>
<dbReference type="EMBL" id="CAMXCT030000351">
    <property type="protein sequence ID" value="CAL4764879.1"/>
    <property type="molecule type" value="Genomic_DNA"/>
</dbReference>
<organism evidence="6">
    <name type="scientific">Cladocopium goreaui</name>
    <dbReference type="NCBI Taxonomy" id="2562237"/>
    <lineage>
        <taxon>Eukaryota</taxon>
        <taxon>Sar</taxon>
        <taxon>Alveolata</taxon>
        <taxon>Dinophyceae</taxon>
        <taxon>Suessiales</taxon>
        <taxon>Symbiodiniaceae</taxon>
        <taxon>Cladocopium</taxon>
    </lineage>
</organism>